<dbReference type="GO" id="GO:0016020">
    <property type="term" value="C:membrane"/>
    <property type="evidence" value="ECO:0007669"/>
    <property type="project" value="UniProtKB-SubCell"/>
</dbReference>
<reference evidence="10" key="1">
    <citation type="journal article" date="2020" name="Stud. Mycol.">
        <title>101 Dothideomycetes genomes: a test case for predicting lifestyles and emergence of pathogens.</title>
        <authorList>
            <person name="Haridas S."/>
            <person name="Albert R."/>
            <person name="Binder M."/>
            <person name="Bloem J."/>
            <person name="Labutti K."/>
            <person name="Salamov A."/>
            <person name="Andreopoulos B."/>
            <person name="Baker S."/>
            <person name="Barry K."/>
            <person name="Bills G."/>
            <person name="Bluhm B."/>
            <person name="Cannon C."/>
            <person name="Castanera R."/>
            <person name="Culley D."/>
            <person name="Daum C."/>
            <person name="Ezra D."/>
            <person name="Gonzalez J."/>
            <person name="Henrissat B."/>
            <person name="Kuo A."/>
            <person name="Liang C."/>
            <person name="Lipzen A."/>
            <person name="Lutzoni F."/>
            <person name="Magnuson J."/>
            <person name="Mondo S."/>
            <person name="Nolan M."/>
            <person name="Ohm R."/>
            <person name="Pangilinan J."/>
            <person name="Park H.-J."/>
            <person name="Ramirez L."/>
            <person name="Alfaro M."/>
            <person name="Sun H."/>
            <person name="Tritt A."/>
            <person name="Yoshinaga Y."/>
            <person name="Zwiers L.-H."/>
            <person name="Turgeon B."/>
            <person name="Goodwin S."/>
            <person name="Spatafora J."/>
            <person name="Crous P."/>
            <person name="Grigoriev I."/>
        </authorList>
    </citation>
    <scope>NUCLEOTIDE SEQUENCE</scope>
    <source>
        <strain evidence="10">CBS 116005</strain>
    </source>
</reference>
<evidence type="ECO:0000313" key="11">
    <source>
        <dbReference type="Proteomes" id="UP000799436"/>
    </source>
</evidence>
<feature type="transmembrane region" description="Helical" evidence="7">
    <location>
        <begin position="15"/>
        <end position="34"/>
    </location>
</feature>
<name>A0A6G1LHB8_9PEZI</name>
<evidence type="ECO:0000256" key="3">
    <source>
        <dbReference type="ARBA" id="ARBA00022989"/>
    </source>
</evidence>
<evidence type="ECO:0000313" key="10">
    <source>
        <dbReference type="EMBL" id="KAF2772353.1"/>
    </source>
</evidence>
<dbReference type="AlphaFoldDB" id="A0A6G1LHB8"/>
<evidence type="ECO:0000256" key="1">
    <source>
        <dbReference type="ARBA" id="ARBA00004141"/>
    </source>
</evidence>
<feature type="signal peptide" evidence="8">
    <location>
        <begin position="1"/>
        <end position="17"/>
    </location>
</feature>
<feature type="transmembrane region" description="Helical" evidence="7">
    <location>
        <begin position="46"/>
        <end position="68"/>
    </location>
</feature>
<keyword evidence="11" id="KW-1185">Reference proteome</keyword>
<feature type="transmembrane region" description="Helical" evidence="7">
    <location>
        <begin position="169"/>
        <end position="189"/>
    </location>
</feature>
<evidence type="ECO:0000256" key="6">
    <source>
        <dbReference type="SAM" id="MobiDB-lite"/>
    </source>
</evidence>
<comment type="similarity">
    <text evidence="5">Belongs to the SAT4 family.</text>
</comment>
<evidence type="ECO:0000256" key="2">
    <source>
        <dbReference type="ARBA" id="ARBA00022692"/>
    </source>
</evidence>
<gene>
    <name evidence="10" type="ORF">EJ03DRAFT_307351</name>
</gene>
<keyword evidence="8" id="KW-0732">Signal</keyword>
<organism evidence="10 11">
    <name type="scientific">Teratosphaeria nubilosa</name>
    <dbReference type="NCBI Taxonomy" id="161662"/>
    <lineage>
        <taxon>Eukaryota</taxon>
        <taxon>Fungi</taxon>
        <taxon>Dikarya</taxon>
        <taxon>Ascomycota</taxon>
        <taxon>Pezizomycotina</taxon>
        <taxon>Dothideomycetes</taxon>
        <taxon>Dothideomycetidae</taxon>
        <taxon>Mycosphaerellales</taxon>
        <taxon>Teratosphaeriaceae</taxon>
        <taxon>Teratosphaeria</taxon>
    </lineage>
</organism>
<protein>
    <recommendedName>
        <fullName evidence="9">Rhodopsin domain-containing protein</fullName>
    </recommendedName>
</protein>
<proteinExistence type="inferred from homology"/>
<sequence length="278" mass="31007">MLCQWICSLAYVPQVSAMKCSILLLYLRIFPTIVSSKFRLICHQLLIGFGVANIVGVALSFGACRPWYLFWDSLYPHVSDKCIHLPAMLYSAISINMFTDLMVFILPLPKILKTRMSTKDKIACCAMFCLGLVVTIAATVRFRWVWAYIYSTNVTYDRDAFDIFSTIEISLGVTFACIPPIGSLIRKAILRWKAASRRRLSLFFEHFKGGSTVSEPSTISHVTDGRGVGAINVGVVVEQKMIPKEAEPSQATSQQHQLNTVVTSPVQGPQPSARERTC</sequence>
<evidence type="ECO:0000256" key="4">
    <source>
        <dbReference type="ARBA" id="ARBA00023136"/>
    </source>
</evidence>
<feature type="domain" description="Rhodopsin" evidence="9">
    <location>
        <begin position="4"/>
        <end position="187"/>
    </location>
</feature>
<dbReference type="PANTHER" id="PTHR33048">
    <property type="entry name" value="PTH11-LIKE INTEGRAL MEMBRANE PROTEIN (AFU_ORTHOLOGUE AFUA_5G11245)"/>
    <property type="match status" value="1"/>
</dbReference>
<dbReference type="Pfam" id="PF20684">
    <property type="entry name" value="Fung_rhodopsin"/>
    <property type="match status" value="1"/>
</dbReference>
<evidence type="ECO:0000259" key="9">
    <source>
        <dbReference type="Pfam" id="PF20684"/>
    </source>
</evidence>
<evidence type="ECO:0000256" key="7">
    <source>
        <dbReference type="SAM" id="Phobius"/>
    </source>
</evidence>
<keyword evidence="3 7" id="KW-1133">Transmembrane helix</keyword>
<feature type="transmembrane region" description="Helical" evidence="7">
    <location>
        <begin position="88"/>
        <end position="112"/>
    </location>
</feature>
<dbReference type="InterPro" id="IPR049326">
    <property type="entry name" value="Rhodopsin_dom_fungi"/>
</dbReference>
<accession>A0A6G1LHB8</accession>
<feature type="region of interest" description="Disordered" evidence="6">
    <location>
        <begin position="244"/>
        <end position="278"/>
    </location>
</feature>
<evidence type="ECO:0000256" key="8">
    <source>
        <dbReference type="SAM" id="SignalP"/>
    </source>
</evidence>
<dbReference type="PANTHER" id="PTHR33048:SF123">
    <property type="entry name" value="INTEGRAL MEMBRANE PROTEIN"/>
    <property type="match status" value="1"/>
</dbReference>
<keyword evidence="2 7" id="KW-0812">Transmembrane</keyword>
<evidence type="ECO:0000256" key="5">
    <source>
        <dbReference type="ARBA" id="ARBA00038359"/>
    </source>
</evidence>
<comment type="subcellular location">
    <subcellularLocation>
        <location evidence="1">Membrane</location>
        <topology evidence="1">Multi-pass membrane protein</topology>
    </subcellularLocation>
</comment>
<feature type="transmembrane region" description="Helical" evidence="7">
    <location>
        <begin position="124"/>
        <end position="149"/>
    </location>
</feature>
<dbReference type="InterPro" id="IPR052337">
    <property type="entry name" value="SAT4-like"/>
</dbReference>
<dbReference type="Proteomes" id="UP000799436">
    <property type="component" value="Unassembled WGS sequence"/>
</dbReference>
<keyword evidence="4 7" id="KW-0472">Membrane</keyword>
<dbReference type="OrthoDB" id="444631at2759"/>
<feature type="compositionally biased region" description="Polar residues" evidence="6">
    <location>
        <begin position="249"/>
        <end position="270"/>
    </location>
</feature>
<dbReference type="EMBL" id="ML995815">
    <property type="protein sequence ID" value="KAF2772353.1"/>
    <property type="molecule type" value="Genomic_DNA"/>
</dbReference>
<feature type="chain" id="PRO_5026136307" description="Rhodopsin domain-containing protein" evidence="8">
    <location>
        <begin position="18"/>
        <end position="278"/>
    </location>
</feature>